<dbReference type="EMBL" id="ADBJ01000038">
    <property type="protein sequence ID" value="EFA78188.1"/>
    <property type="molecule type" value="Genomic_DNA"/>
</dbReference>
<proteinExistence type="predicted"/>
<dbReference type="Gene3D" id="1.10.1000.11">
    <property type="entry name" value="Arf Nucleotide-binding Site Opener,domain 2"/>
    <property type="match status" value="1"/>
</dbReference>
<dbReference type="InterPro" id="IPR032691">
    <property type="entry name" value="Mon2/Sec7/BIG1-like_HUS"/>
</dbReference>
<dbReference type="GO" id="GO:0005085">
    <property type="term" value="F:guanyl-nucleotide exchange factor activity"/>
    <property type="evidence" value="ECO:0007669"/>
    <property type="project" value="InterPro"/>
</dbReference>
<evidence type="ECO:0000259" key="2">
    <source>
        <dbReference type="PROSITE" id="PS50190"/>
    </source>
</evidence>
<sequence>MFTSFNPIHIIQGEIYGLLSHLKLNTRWSSNQSLLPDNSILKSLKNLTNILHNESNFESLDTSTYLDPFLLVIRSAETSGPITGTALTSVNKFLNLFIDSESNNAPKAIRSIAESVTHCKFEATDSKSDEVVLMKILQVLSSCMKNAAGIYLTNDLVYESMNTCFLMTDQSRSSELLKKTAETTLQEIVTIAFQRYNIYHSPPTPPPLPHLNSEDQQQQQQQQQTQQQQQPQQQQQNKEEVVVENEQQQNVVPLRKSSISATLTITTTTTSTTTTVQENLVGGSNEIDKIISSFTDEPSSSATSHLHISDDNQFSPNNDLFFSNLPHSGESLVKPNDSTHHHHHHHQDSNNNNNHNNNHSGSHSPKSPVSNNTTPVSTPVTQPVQHHHHSLPTNSLSSTPPINLNNNNNHQQSNNNNNNSNSSGYQQQNKQQRNSLHHNITVVNPKLNQNHLVDSDKSYDETVLIKILKFFVDNIMRGSTLESSTGIIAVIQDDLFKYLLQNLCKSIPIFSLSMRIFFNLFVSLRHCLKAQFEEFFNVLLKNIVDNKQLFELQELALEGLRDFCKFPLAMVELFVNYDCEIYSSNVFESLCKTLYKNSFPLSGPLNTLHMLSLENLLSIIQSIDDRSKYPRYIPHSQLPASDSLEFMKKKKFKKIMSIAATHFNRKPADAFNYLLENKIFTEINAKSISKFFLETPKLNLKTVGEYIGKKSNKEVLSEYLDYFIERYDGYISVYRAFLESFIIPGESAVVEHIFELLARKIYENLESRGKHIFQTEDSLFLCLYSGLMLHTSTFNPNISAKDRMTYQSFERMLIPCHVSSDLIKDMFNEMTVQLCAEDETTTPGVITNSTWRNTLKNWLLTTLLLLFNNIE</sequence>
<dbReference type="Pfam" id="PF01369">
    <property type="entry name" value="Sec7"/>
    <property type="match status" value="1"/>
</dbReference>
<feature type="region of interest" description="Disordered" evidence="1">
    <location>
        <begin position="199"/>
        <end position="251"/>
    </location>
</feature>
<dbReference type="PANTHER" id="PTHR10663">
    <property type="entry name" value="GUANYL-NUCLEOTIDE EXCHANGE FACTOR"/>
    <property type="match status" value="1"/>
</dbReference>
<dbReference type="GO" id="GO:0012505">
    <property type="term" value="C:endomembrane system"/>
    <property type="evidence" value="ECO:0007669"/>
    <property type="project" value="UniProtKB-ARBA"/>
</dbReference>
<feature type="compositionally biased region" description="Low complexity" evidence="1">
    <location>
        <begin position="349"/>
        <end position="384"/>
    </location>
</feature>
<reference evidence="3 4" key="1">
    <citation type="journal article" date="2011" name="Genome Res.">
        <title>Phylogeny-wide analysis of social amoeba genomes highlights ancient origins for complex intercellular communication.</title>
        <authorList>
            <person name="Heidel A.J."/>
            <person name="Lawal H.M."/>
            <person name="Felder M."/>
            <person name="Schilde C."/>
            <person name="Helps N.R."/>
            <person name="Tunggal B."/>
            <person name="Rivero F."/>
            <person name="John U."/>
            <person name="Schleicher M."/>
            <person name="Eichinger L."/>
            <person name="Platzer M."/>
            <person name="Noegel A.A."/>
            <person name="Schaap P."/>
            <person name="Gloeckner G."/>
        </authorList>
    </citation>
    <scope>NUCLEOTIDE SEQUENCE [LARGE SCALE GENOMIC DNA]</scope>
    <source>
        <strain evidence="4">ATCC 26659 / Pp 5 / PN500</strain>
    </source>
</reference>
<feature type="compositionally biased region" description="Low complexity" evidence="1">
    <location>
        <begin position="391"/>
        <end position="434"/>
    </location>
</feature>
<dbReference type="Proteomes" id="UP000001396">
    <property type="component" value="Unassembled WGS sequence"/>
</dbReference>
<feature type="domain" description="SEC7" evidence="2">
    <location>
        <begin position="645"/>
        <end position="837"/>
    </location>
</feature>
<dbReference type="SUPFAM" id="SSF48425">
    <property type="entry name" value="Sec7 domain"/>
    <property type="match status" value="1"/>
</dbReference>
<feature type="region of interest" description="Disordered" evidence="1">
    <location>
        <begin position="319"/>
        <end position="434"/>
    </location>
</feature>
<dbReference type="InterPro" id="IPR023394">
    <property type="entry name" value="Sec7_C_sf"/>
</dbReference>
<dbReference type="InterPro" id="IPR000904">
    <property type="entry name" value="Sec7_dom"/>
</dbReference>
<dbReference type="GO" id="GO:0032012">
    <property type="term" value="P:regulation of ARF protein signal transduction"/>
    <property type="evidence" value="ECO:0007669"/>
    <property type="project" value="InterPro"/>
</dbReference>
<name>D3BJV8_HETP5</name>
<dbReference type="GeneID" id="31364315"/>
<dbReference type="SMART" id="SM00222">
    <property type="entry name" value="Sec7"/>
    <property type="match status" value="1"/>
</dbReference>
<keyword evidence="4" id="KW-1185">Reference proteome</keyword>
<dbReference type="OMA" id="IYCANIF"/>
<evidence type="ECO:0000313" key="4">
    <source>
        <dbReference type="Proteomes" id="UP000001396"/>
    </source>
</evidence>
<dbReference type="GO" id="GO:0005737">
    <property type="term" value="C:cytoplasm"/>
    <property type="evidence" value="ECO:0007669"/>
    <property type="project" value="UniProtKB-ARBA"/>
</dbReference>
<dbReference type="STRING" id="670386.D3BJV8"/>
<dbReference type="PROSITE" id="PS50190">
    <property type="entry name" value="SEC7"/>
    <property type="match status" value="1"/>
</dbReference>
<organism evidence="3 4">
    <name type="scientific">Heterostelium pallidum (strain ATCC 26659 / Pp 5 / PN500)</name>
    <name type="common">Cellular slime mold</name>
    <name type="synonym">Polysphondylium pallidum</name>
    <dbReference type="NCBI Taxonomy" id="670386"/>
    <lineage>
        <taxon>Eukaryota</taxon>
        <taxon>Amoebozoa</taxon>
        <taxon>Evosea</taxon>
        <taxon>Eumycetozoa</taxon>
        <taxon>Dictyostelia</taxon>
        <taxon>Acytosteliales</taxon>
        <taxon>Acytosteliaceae</taxon>
        <taxon>Heterostelium</taxon>
    </lineage>
</organism>
<dbReference type="InParanoid" id="D3BJV8"/>
<dbReference type="Pfam" id="PF12783">
    <property type="entry name" value="Sec7-like_HUS"/>
    <property type="match status" value="1"/>
</dbReference>
<gene>
    <name evidence="3" type="ORF">PPL_08838</name>
</gene>
<dbReference type="InterPro" id="IPR035999">
    <property type="entry name" value="Sec7_dom_sf"/>
</dbReference>
<feature type="compositionally biased region" description="Low complexity" evidence="1">
    <location>
        <begin position="216"/>
        <end position="236"/>
    </location>
</feature>
<evidence type="ECO:0000313" key="3">
    <source>
        <dbReference type="EMBL" id="EFA78188.1"/>
    </source>
</evidence>
<dbReference type="Gene3D" id="1.10.220.20">
    <property type="match status" value="1"/>
</dbReference>
<dbReference type="GO" id="GO:0016192">
    <property type="term" value="P:vesicle-mediated transport"/>
    <property type="evidence" value="ECO:0007669"/>
    <property type="project" value="UniProtKB-ARBA"/>
</dbReference>
<dbReference type="AlphaFoldDB" id="D3BJV8"/>
<accession>D3BJV8</accession>
<dbReference type="PANTHER" id="PTHR10663:SF388">
    <property type="entry name" value="GOLGI-SPECIFIC BREFELDIN A-RESISTANCE GUANINE NUCLEOTIDE EXCHANGE FACTOR 1"/>
    <property type="match status" value="1"/>
</dbReference>
<protein>
    <submittedName>
        <fullName evidence="3">Arf guanyl-nucleotide exchange factor</fullName>
    </submittedName>
</protein>
<dbReference type="RefSeq" id="XP_020430314.1">
    <property type="nucleotide sequence ID" value="XM_020579639.1"/>
</dbReference>
<evidence type="ECO:0000256" key="1">
    <source>
        <dbReference type="SAM" id="MobiDB-lite"/>
    </source>
</evidence>
<comment type="caution">
    <text evidence="3">The sequence shown here is derived from an EMBL/GenBank/DDBJ whole genome shotgun (WGS) entry which is preliminary data.</text>
</comment>